<evidence type="ECO:0000313" key="5">
    <source>
        <dbReference type="Proteomes" id="UP001254608"/>
    </source>
</evidence>
<dbReference type="Proteomes" id="UP001254608">
    <property type="component" value="Unassembled WGS sequence"/>
</dbReference>
<reference evidence="4 5" key="1">
    <citation type="submission" date="2023-09" db="EMBL/GenBank/DDBJ databases">
        <authorList>
            <person name="Rey-Velasco X."/>
        </authorList>
    </citation>
    <scope>NUCLEOTIDE SEQUENCE [LARGE SCALE GENOMIC DNA]</scope>
    <source>
        <strain evidence="4 5">W345</strain>
    </source>
</reference>
<feature type="domain" description="N-acetyltransferase" evidence="3">
    <location>
        <begin position="10"/>
        <end position="166"/>
    </location>
</feature>
<keyword evidence="2" id="KW-0012">Acyltransferase</keyword>
<keyword evidence="5" id="KW-1185">Reference proteome</keyword>
<dbReference type="CDD" id="cd04301">
    <property type="entry name" value="NAT_SF"/>
    <property type="match status" value="1"/>
</dbReference>
<evidence type="ECO:0000259" key="3">
    <source>
        <dbReference type="PROSITE" id="PS51186"/>
    </source>
</evidence>
<dbReference type="PANTHER" id="PTHR10545:SF29">
    <property type="entry name" value="GH14572P-RELATED"/>
    <property type="match status" value="1"/>
</dbReference>
<protein>
    <submittedName>
        <fullName evidence="4">GNAT family N-acetyltransferase</fullName>
    </submittedName>
</protein>
<evidence type="ECO:0000256" key="2">
    <source>
        <dbReference type="ARBA" id="ARBA00023315"/>
    </source>
</evidence>
<comment type="caution">
    <text evidence="4">The sequence shown here is derived from an EMBL/GenBank/DDBJ whole genome shotgun (WGS) entry which is preliminary data.</text>
</comment>
<dbReference type="Pfam" id="PF00583">
    <property type="entry name" value="Acetyltransf_1"/>
    <property type="match status" value="1"/>
</dbReference>
<dbReference type="Gene3D" id="3.40.630.30">
    <property type="match status" value="1"/>
</dbReference>
<dbReference type="EMBL" id="JAVRIC010000024">
    <property type="protein sequence ID" value="MDT0498650.1"/>
    <property type="molecule type" value="Genomic_DNA"/>
</dbReference>
<sequence>MPEPVAMTATRIDAATPADVSDILRLIKALADYERLTHEVVANESMIHEALFGAAPKAEALIARRDAQAVGFALYFHNFSTFLGRAGIYLEDLFVESHCRGHGIGKALLARLAALAVERGCGRFEWSVLDWNAPSIAFYESLGAKKLSEWHVYRLSGDALQALARDG</sequence>
<dbReference type="PANTHER" id="PTHR10545">
    <property type="entry name" value="DIAMINE N-ACETYLTRANSFERASE"/>
    <property type="match status" value="1"/>
</dbReference>
<accession>A0ABU2WL92</accession>
<keyword evidence="1" id="KW-0808">Transferase</keyword>
<name>A0ABU2WL92_9GAMM</name>
<dbReference type="RefSeq" id="WP_311366062.1">
    <property type="nucleotide sequence ID" value="NZ_JAVRIC010000024.1"/>
</dbReference>
<dbReference type="InterPro" id="IPR051016">
    <property type="entry name" value="Diverse_Substrate_AcTransf"/>
</dbReference>
<organism evidence="4 5">
    <name type="scientific">Banduia mediterranea</name>
    <dbReference type="NCBI Taxonomy" id="3075609"/>
    <lineage>
        <taxon>Bacteria</taxon>
        <taxon>Pseudomonadati</taxon>
        <taxon>Pseudomonadota</taxon>
        <taxon>Gammaproteobacteria</taxon>
        <taxon>Nevskiales</taxon>
        <taxon>Algiphilaceae</taxon>
        <taxon>Banduia</taxon>
    </lineage>
</organism>
<proteinExistence type="predicted"/>
<evidence type="ECO:0000256" key="1">
    <source>
        <dbReference type="ARBA" id="ARBA00022679"/>
    </source>
</evidence>
<dbReference type="PROSITE" id="PS51186">
    <property type="entry name" value="GNAT"/>
    <property type="match status" value="1"/>
</dbReference>
<evidence type="ECO:0000313" key="4">
    <source>
        <dbReference type="EMBL" id="MDT0498650.1"/>
    </source>
</evidence>
<dbReference type="SUPFAM" id="SSF55729">
    <property type="entry name" value="Acyl-CoA N-acyltransferases (Nat)"/>
    <property type="match status" value="1"/>
</dbReference>
<dbReference type="InterPro" id="IPR016181">
    <property type="entry name" value="Acyl_CoA_acyltransferase"/>
</dbReference>
<gene>
    <name evidence="4" type="ORF">RM530_14970</name>
</gene>
<dbReference type="InterPro" id="IPR000182">
    <property type="entry name" value="GNAT_dom"/>
</dbReference>